<proteinExistence type="predicted"/>
<organism evidence="3">
    <name type="scientific">Phaffia rhodozyma</name>
    <name type="common">Yeast</name>
    <name type="synonym">Xanthophyllomyces dendrorhous</name>
    <dbReference type="NCBI Taxonomy" id="264483"/>
    <lineage>
        <taxon>Eukaryota</taxon>
        <taxon>Fungi</taxon>
        <taxon>Dikarya</taxon>
        <taxon>Basidiomycota</taxon>
        <taxon>Agaricomycotina</taxon>
        <taxon>Tremellomycetes</taxon>
        <taxon>Cystofilobasidiales</taxon>
        <taxon>Mrakiaceae</taxon>
        <taxon>Phaffia</taxon>
    </lineage>
</organism>
<dbReference type="AlphaFoldDB" id="A0A0F7SKQ0"/>
<evidence type="ECO:0000313" key="3">
    <source>
        <dbReference type="EMBL" id="CED82727.1"/>
    </source>
</evidence>
<keyword evidence="1" id="KW-0999">Mitochondrion inner membrane</keyword>
<keyword evidence="1" id="KW-0472">Membrane</keyword>
<dbReference type="GO" id="GO:0044284">
    <property type="term" value="C:mitochondrial crista junction"/>
    <property type="evidence" value="ECO:0007669"/>
    <property type="project" value="TreeGrafter"/>
</dbReference>
<evidence type="ECO:0000256" key="1">
    <source>
        <dbReference type="RuleBase" id="RU363021"/>
    </source>
</evidence>
<name>A0A0F7SKQ0_PHARH</name>
<dbReference type="EMBL" id="LN483142">
    <property type="protein sequence ID" value="CED82727.1"/>
    <property type="molecule type" value="Genomic_DNA"/>
</dbReference>
<dbReference type="PANTHER" id="PTHR28268:SF1">
    <property type="entry name" value="MICOS SUBUNIT MIC26"/>
    <property type="match status" value="1"/>
</dbReference>
<comment type="subunit">
    <text evidence="1">Component of the mitochondrial contact site and cristae organizing system (MICOS) complex.</text>
</comment>
<evidence type="ECO:0000256" key="2">
    <source>
        <dbReference type="SAM" id="Coils"/>
    </source>
</evidence>
<dbReference type="PANTHER" id="PTHR28268">
    <property type="entry name" value="MICOS SUBUNIT MIC26"/>
    <property type="match status" value="1"/>
</dbReference>
<feature type="coiled-coil region" evidence="2">
    <location>
        <begin position="397"/>
        <end position="453"/>
    </location>
</feature>
<protein>
    <recommendedName>
        <fullName evidence="1">MICOS complex subunit</fullName>
    </recommendedName>
</protein>
<dbReference type="GO" id="GO:0061617">
    <property type="term" value="C:MICOS complex"/>
    <property type="evidence" value="ECO:0007669"/>
    <property type="project" value="UniProtKB-UniRule"/>
</dbReference>
<comment type="function">
    <text evidence="1">Component of the MICOS complex, a large protein complex of the mitochondrial inner membrane that plays crucial roles in the maintenance of crista junctions, inner membrane architecture, and formation of contact sites to the outer membrane.</text>
</comment>
<sequence length="478" mass="51836">MQSALFNKAGPLAVGSTLALTGGFVYNQQRKPLLMDEYRRREKLPIYPQPQPEIILVDTFSPLQAHIAVGREATTSVIQNIRDESQKVVAKWVAIERRVANKVKATIPEDEPLTPGIAWVGVSTLAGSIIARNRNILVRALLPPTLLVASLPVFLPKLSENLSSEISRYTLKTSPELHREVSQARAKLFGLTEQSREAWISGKQKLTDSVTQGVDFVDSKTGLQFSQTLRNNSSASSSPIGEERSQIYQPPVYTVSKTPVRDAVVAIPSNSAPLTQVSDVLDVPVYQVVTTTTPNSITTTSSNFASTPVAPAHLSTQEQVDSAAASTLAYLEEKAKEGLASLQKQEAKAETAARQTAHEGHVQANALRAKAQEIVRDARSNAEEGVQTAQAKVGEGIEVARAKAEEGKASLEQLKKEAVEALADVSEKTKEQVQAAKGKFEEVQAERAAEQEKQVILEPLRAHGVEHPKLPSGFKKLI</sequence>
<keyword evidence="2" id="KW-0175">Coiled coil</keyword>
<keyword evidence="3" id="KW-0449">Lipoprotein</keyword>
<comment type="subcellular location">
    <subcellularLocation>
        <location evidence="1">Mitochondrion inner membrane</location>
    </subcellularLocation>
</comment>
<accession>A0A0F7SKQ0</accession>
<dbReference type="InterPro" id="IPR019166">
    <property type="entry name" value="MIC26/MIC27"/>
</dbReference>
<reference evidence="3" key="1">
    <citation type="submission" date="2014-08" db="EMBL/GenBank/DDBJ databases">
        <authorList>
            <person name="Sharma Rahul"/>
            <person name="Thines Marco"/>
        </authorList>
    </citation>
    <scope>NUCLEOTIDE SEQUENCE</scope>
</reference>
<dbReference type="GO" id="GO:0042407">
    <property type="term" value="P:cristae formation"/>
    <property type="evidence" value="ECO:0007669"/>
    <property type="project" value="InterPro"/>
</dbReference>
<keyword evidence="1" id="KW-0496">Mitochondrion</keyword>
<dbReference type="Pfam" id="PF09769">
    <property type="entry name" value="ApoO"/>
    <property type="match status" value="1"/>
</dbReference>
<dbReference type="InterPro" id="IPR033181">
    <property type="entry name" value="Mic26_fungi"/>
</dbReference>